<evidence type="ECO:0000313" key="3">
    <source>
        <dbReference type="Proteomes" id="UP000326364"/>
    </source>
</evidence>
<feature type="domain" description="Glycosyl transferase family 1" evidence="1">
    <location>
        <begin position="219"/>
        <end position="328"/>
    </location>
</feature>
<dbReference type="InterPro" id="IPR001296">
    <property type="entry name" value="Glyco_trans_1"/>
</dbReference>
<evidence type="ECO:0000313" key="2">
    <source>
        <dbReference type="EMBL" id="KAA9011330.1"/>
    </source>
</evidence>
<sequence length="410" mass="45054">MRCVRVGAPDPELAKRLNGQAFIAHFQGMSYCLTNGFGGVVTGELKISVIGHPFVPIGMGEQMRSFIRAAEWAQIDCEVVDVYQWVPRTDPEHQAIVGDREARVSTQNICVYHLNGDEVEPCVAALEARGFDFASHINIVMPAWELPTYPQEWAEKLRRFDGCWAISEFVNTSLLGAGLPSRLVGQSAEVQKRSFLPRKHFGIRESAFAILHFFDTSSYVARKNPAAAIEAFRRLRESRPFDDLQLVLKVKGEMATADFIESLAVQSHDVVVIDEQLTNFRVQSLIRCSDAFLSLHRSEGYGRGLAEAMSLGTLAAGTGWSGNLDFMRADNSVLVDYALVPVQPGEYPFGEGNQWAEADPQDAAAKLQALIDSPADLRRLTAKASHDLIAGSGHRAVGLRILNALAAIKA</sequence>
<reference evidence="2 3" key="1">
    <citation type="submission" date="2019-09" db="EMBL/GenBank/DDBJ databases">
        <authorList>
            <person name="Feng G."/>
        </authorList>
    </citation>
    <scope>NUCLEOTIDE SEQUENCE [LARGE SCALE GENOMIC DNA]</scope>
    <source>
        <strain evidence="2 3">KACC 19284</strain>
    </source>
</reference>
<gene>
    <name evidence="2" type="ORF">F4U96_23295</name>
</gene>
<comment type="caution">
    <text evidence="2">The sequence shown here is derived from an EMBL/GenBank/DDBJ whole genome shotgun (WGS) entry which is preliminary data.</text>
</comment>
<dbReference type="PANTHER" id="PTHR46656:SF3">
    <property type="entry name" value="PUTATIVE-RELATED"/>
    <property type="match status" value="1"/>
</dbReference>
<accession>A0ABQ6T6P5</accession>
<dbReference type="PANTHER" id="PTHR46656">
    <property type="entry name" value="PUTATIVE-RELATED"/>
    <property type="match status" value="1"/>
</dbReference>
<dbReference type="Pfam" id="PF00534">
    <property type="entry name" value="Glycos_transf_1"/>
    <property type="match status" value="1"/>
</dbReference>
<name>A0ABQ6T6P5_9SPHN</name>
<organism evidence="2 3">
    <name type="scientific">Sphingobium limneticum</name>
    <dbReference type="NCBI Taxonomy" id="1007511"/>
    <lineage>
        <taxon>Bacteria</taxon>
        <taxon>Pseudomonadati</taxon>
        <taxon>Pseudomonadota</taxon>
        <taxon>Alphaproteobacteria</taxon>
        <taxon>Sphingomonadales</taxon>
        <taxon>Sphingomonadaceae</taxon>
        <taxon>Sphingobium</taxon>
    </lineage>
</organism>
<protein>
    <submittedName>
        <fullName evidence="2">Glycosyltransferase</fullName>
    </submittedName>
</protein>
<dbReference type="SUPFAM" id="SSF53756">
    <property type="entry name" value="UDP-Glycosyltransferase/glycogen phosphorylase"/>
    <property type="match status" value="1"/>
</dbReference>
<dbReference type="CDD" id="cd01635">
    <property type="entry name" value="Glycosyltransferase_GTB-type"/>
    <property type="match status" value="1"/>
</dbReference>
<dbReference type="EMBL" id="VYQB01000036">
    <property type="protein sequence ID" value="KAA9011330.1"/>
    <property type="molecule type" value="Genomic_DNA"/>
</dbReference>
<dbReference type="Gene3D" id="3.40.50.2000">
    <property type="entry name" value="Glycogen Phosphorylase B"/>
    <property type="match status" value="1"/>
</dbReference>
<keyword evidence="3" id="KW-1185">Reference proteome</keyword>
<dbReference type="RefSeq" id="WP_150443139.1">
    <property type="nucleotide sequence ID" value="NZ_VYQB01000036.1"/>
</dbReference>
<proteinExistence type="predicted"/>
<evidence type="ECO:0000259" key="1">
    <source>
        <dbReference type="Pfam" id="PF00534"/>
    </source>
</evidence>
<dbReference type="Proteomes" id="UP000326364">
    <property type="component" value="Unassembled WGS sequence"/>
</dbReference>